<protein>
    <submittedName>
        <fullName evidence="1">Uncharacterized protein</fullName>
    </submittedName>
</protein>
<reference evidence="1" key="1">
    <citation type="submission" date="2020-08" db="EMBL/GenBank/DDBJ databases">
        <title>Multicomponent nature underlies the extraordinary mechanical properties of spider dragline silk.</title>
        <authorList>
            <person name="Kono N."/>
            <person name="Nakamura H."/>
            <person name="Mori M."/>
            <person name="Yoshida Y."/>
            <person name="Ohtoshi R."/>
            <person name="Malay A.D."/>
            <person name="Moran D.A.P."/>
            <person name="Tomita M."/>
            <person name="Numata K."/>
            <person name="Arakawa K."/>
        </authorList>
    </citation>
    <scope>NUCLEOTIDE SEQUENCE</scope>
</reference>
<dbReference type="AlphaFoldDB" id="A0A8X6IHC2"/>
<evidence type="ECO:0000313" key="1">
    <source>
        <dbReference type="EMBL" id="GFS45935.1"/>
    </source>
</evidence>
<dbReference type="Proteomes" id="UP000886998">
    <property type="component" value="Unassembled WGS sequence"/>
</dbReference>
<comment type="caution">
    <text evidence="1">The sequence shown here is derived from an EMBL/GenBank/DDBJ whole genome shotgun (WGS) entry which is preliminary data.</text>
</comment>
<proteinExistence type="predicted"/>
<name>A0A8X6IHC2_9ARAC</name>
<dbReference type="OrthoDB" id="6429372at2759"/>
<accession>A0A8X6IHC2</accession>
<sequence length="234" mass="26499">MGPLLLKVKKPNVSIKAQLYTQTLDKLNKVIKNKRPNLSPWANNPKDVIVTEVGPSAETFLSVFAEAVKASDILIQIFDMSRVSVQEYSQFIYEYSLLSQQSWGSKHPEIASEFGARPVAQNFYNFPLESLIRITANIMIRFLHYEGILKEQNAKILALAYIKSYENVAKTCNDESQQTTNLKKSNCQYETLGKGFTNFVNSNVEMTPEKAWRLAIDFGNSFTLESIEHGPGNY</sequence>
<evidence type="ECO:0000313" key="2">
    <source>
        <dbReference type="Proteomes" id="UP000886998"/>
    </source>
</evidence>
<gene>
    <name evidence="1" type="ORF">TNIN_312241</name>
</gene>
<dbReference type="EMBL" id="BMAV01025923">
    <property type="protein sequence ID" value="GFS45935.1"/>
    <property type="molecule type" value="Genomic_DNA"/>
</dbReference>
<keyword evidence="2" id="KW-1185">Reference proteome</keyword>
<organism evidence="1 2">
    <name type="scientific">Trichonephila inaurata madagascariensis</name>
    <dbReference type="NCBI Taxonomy" id="2747483"/>
    <lineage>
        <taxon>Eukaryota</taxon>
        <taxon>Metazoa</taxon>
        <taxon>Ecdysozoa</taxon>
        <taxon>Arthropoda</taxon>
        <taxon>Chelicerata</taxon>
        <taxon>Arachnida</taxon>
        <taxon>Araneae</taxon>
        <taxon>Araneomorphae</taxon>
        <taxon>Entelegynae</taxon>
        <taxon>Araneoidea</taxon>
        <taxon>Nephilidae</taxon>
        <taxon>Trichonephila</taxon>
        <taxon>Trichonephila inaurata</taxon>
    </lineage>
</organism>